<evidence type="ECO:0000256" key="6">
    <source>
        <dbReference type="ARBA" id="ARBA00023284"/>
    </source>
</evidence>
<evidence type="ECO:0000256" key="3">
    <source>
        <dbReference type="ARBA" id="ARBA00022630"/>
    </source>
</evidence>
<dbReference type="InterPro" id="IPR023753">
    <property type="entry name" value="FAD/NAD-binding_dom"/>
</dbReference>
<sequence>MKVVIIGGDAAGMSAAMQIVHKAENAEITVLERGPVYSYAQCGLPYYMGGLVEKSDDLIARPVSYFRKKGIDAKVSHEVTDVDAENQIVRGKNLDTGEAFSLSYDTLLVASGGSPNVIPVDGADLEGIHTMKTIPDTENIMEDFKDKEHITIIGAGYIGLEVAENLVEIGKKVRIINRNDKLGSNFDEPVSEVLRKEAEKHGVELCLNEDVAGFTGDEHGRVKSVETNKYSYETDGVLVAIGISPNTDFLEDTGIYTHASGAVIVDPYMRTNVPNIYAAGDCATQYHRIKEQDDYVPLGTHANKQGRIAGANITGDKKTFQGMLGTAILKFFDITAGRTGIGIKEAKSLGFDFSCKTFEPLAFAGYYPGVEPMTLQLLKDNKNDRLLGVQAAGVHGVDKRIDTSSVMLFNRMTVDEIQDLDISYAPPYNSTWDPVQRHSRSL</sequence>
<dbReference type="Pfam" id="PF07992">
    <property type="entry name" value="Pyr_redox_2"/>
    <property type="match status" value="1"/>
</dbReference>
<reference evidence="9 10" key="1">
    <citation type="submission" date="2018-03" db="EMBL/GenBank/DDBJ databases">
        <title>Alkalicoccus saliphilus sp. nov., isolated from a mineral pool.</title>
        <authorList>
            <person name="Zhao B."/>
        </authorList>
    </citation>
    <scope>NUCLEOTIDE SEQUENCE [LARGE SCALE GENOMIC DNA]</scope>
    <source>
        <strain evidence="9 10">6AG</strain>
    </source>
</reference>
<organism evidence="9 10">
    <name type="scientific">Alkalicoccus saliphilus</name>
    <dbReference type="NCBI Taxonomy" id="200989"/>
    <lineage>
        <taxon>Bacteria</taxon>
        <taxon>Bacillati</taxon>
        <taxon>Bacillota</taxon>
        <taxon>Bacilli</taxon>
        <taxon>Bacillales</taxon>
        <taxon>Bacillaceae</taxon>
        <taxon>Alkalicoccus</taxon>
    </lineage>
</organism>
<evidence type="ECO:0000256" key="2">
    <source>
        <dbReference type="ARBA" id="ARBA00009130"/>
    </source>
</evidence>
<dbReference type="SUPFAM" id="SSF51905">
    <property type="entry name" value="FAD/NAD(P)-binding domain"/>
    <property type="match status" value="1"/>
</dbReference>
<dbReference type="PRINTS" id="PR00469">
    <property type="entry name" value="PNDRDTASEII"/>
</dbReference>
<keyword evidence="6" id="KW-0676">Redox-active center</keyword>
<dbReference type="PANTHER" id="PTHR43429:SF1">
    <property type="entry name" value="NAD(P)H SULFUR OXIDOREDUCTASE (COA-DEPENDENT)"/>
    <property type="match status" value="1"/>
</dbReference>
<dbReference type="InterPro" id="IPR004099">
    <property type="entry name" value="Pyr_nucl-diS_OxRdtase_dimer"/>
</dbReference>
<protein>
    <submittedName>
        <fullName evidence="9">CoA-disulfide reductase</fullName>
    </submittedName>
</protein>
<dbReference type="RefSeq" id="WP_107585457.1">
    <property type="nucleotide sequence ID" value="NZ_PZJJ01000020.1"/>
</dbReference>
<feature type="domain" description="FAD/NAD(P)-binding" evidence="8">
    <location>
        <begin position="1"/>
        <end position="293"/>
    </location>
</feature>
<dbReference type="OrthoDB" id="9802028at2"/>
<dbReference type="InterPro" id="IPR036188">
    <property type="entry name" value="FAD/NAD-bd_sf"/>
</dbReference>
<dbReference type="Proteomes" id="UP000240509">
    <property type="component" value="Unassembled WGS sequence"/>
</dbReference>
<evidence type="ECO:0000256" key="5">
    <source>
        <dbReference type="ARBA" id="ARBA00023002"/>
    </source>
</evidence>
<dbReference type="AlphaFoldDB" id="A0A2T4U4L7"/>
<comment type="caution">
    <text evidence="9">The sequence shown here is derived from an EMBL/GenBank/DDBJ whole genome shotgun (WGS) entry which is preliminary data.</text>
</comment>
<keyword evidence="3" id="KW-0285">Flavoprotein</keyword>
<evidence type="ECO:0000256" key="4">
    <source>
        <dbReference type="ARBA" id="ARBA00022827"/>
    </source>
</evidence>
<feature type="domain" description="Pyridine nucleotide-disulphide oxidoreductase dimerisation" evidence="7">
    <location>
        <begin position="328"/>
        <end position="430"/>
    </location>
</feature>
<dbReference type="SUPFAM" id="SSF55424">
    <property type="entry name" value="FAD/NAD-linked reductases, dimerisation (C-terminal) domain"/>
    <property type="match status" value="1"/>
</dbReference>
<gene>
    <name evidence="9" type="ORF">C6Y45_11940</name>
</gene>
<dbReference type="Pfam" id="PF02852">
    <property type="entry name" value="Pyr_redox_dim"/>
    <property type="match status" value="1"/>
</dbReference>
<dbReference type="Gene3D" id="3.50.50.60">
    <property type="entry name" value="FAD/NAD(P)-binding domain"/>
    <property type="match status" value="2"/>
</dbReference>
<keyword evidence="10" id="KW-1185">Reference proteome</keyword>
<evidence type="ECO:0000256" key="1">
    <source>
        <dbReference type="ARBA" id="ARBA00001974"/>
    </source>
</evidence>
<comment type="cofactor">
    <cofactor evidence="1">
        <name>FAD</name>
        <dbReference type="ChEBI" id="CHEBI:57692"/>
    </cofactor>
</comment>
<dbReference type="EMBL" id="PZJJ01000020">
    <property type="protein sequence ID" value="PTL38350.1"/>
    <property type="molecule type" value="Genomic_DNA"/>
</dbReference>
<keyword evidence="4" id="KW-0274">FAD</keyword>
<evidence type="ECO:0000259" key="7">
    <source>
        <dbReference type="Pfam" id="PF02852"/>
    </source>
</evidence>
<comment type="similarity">
    <text evidence="2">Belongs to the class-III pyridine nucleotide-disulfide oxidoreductase family.</text>
</comment>
<dbReference type="PANTHER" id="PTHR43429">
    <property type="entry name" value="PYRIDINE NUCLEOTIDE-DISULFIDE OXIDOREDUCTASE DOMAIN-CONTAINING"/>
    <property type="match status" value="1"/>
</dbReference>
<accession>A0A2T4U4L7</accession>
<dbReference type="GO" id="GO:0016491">
    <property type="term" value="F:oxidoreductase activity"/>
    <property type="evidence" value="ECO:0007669"/>
    <property type="project" value="UniProtKB-KW"/>
</dbReference>
<evidence type="ECO:0000313" key="10">
    <source>
        <dbReference type="Proteomes" id="UP000240509"/>
    </source>
</evidence>
<dbReference type="InterPro" id="IPR016156">
    <property type="entry name" value="FAD/NAD-linked_Rdtase_dimer_sf"/>
</dbReference>
<dbReference type="PRINTS" id="PR00368">
    <property type="entry name" value="FADPNR"/>
</dbReference>
<name>A0A2T4U4L7_9BACI</name>
<dbReference type="InterPro" id="IPR050260">
    <property type="entry name" value="FAD-bd_OxRdtase"/>
</dbReference>
<keyword evidence="5" id="KW-0560">Oxidoreductase</keyword>
<evidence type="ECO:0000313" key="9">
    <source>
        <dbReference type="EMBL" id="PTL38350.1"/>
    </source>
</evidence>
<evidence type="ECO:0000259" key="8">
    <source>
        <dbReference type="Pfam" id="PF07992"/>
    </source>
</evidence>
<proteinExistence type="inferred from homology"/>